<evidence type="ECO:0000256" key="2">
    <source>
        <dbReference type="ARBA" id="ARBA00022737"/>
    </source>
</evidence>
<feature type="repeat" description="WD" evidence="3">
    <location>
        <begin position="830"/>
        <end position="864"/>
    </location>
</feature>
<dbReference type="EMBL" id="JAHHHV010000053">
    <property type="protein sequence ID" value="MBW4465625.1"/>
    <property type="molecule type" value="Genomic_DNA"/>
</dbReference>
<dbReference type="PRINTS" id="PR00364">
    <property type="entry name" value="DISEASERSIST"/>
</dbReference>
<feature type="repeat" description="WD" evidence="3">
    <location>
        <begin position="1032"/>
        <end position="1073"/>
    </location>
</feature>
<dbReference type="SMART" id="SM00320">
    <property type="entry name" value="WD40"/>
    <property type="match status" value="14"/>
</dbReference>
<dbReference type="InterPro" id="IPR001680">
    <property type="entry name" value="WD40_rpt"/>
</dbReference>
<accession>A0A951PAP0</accession>
<evidence type="ECO:0000256" key="1">
    <source>
        <dbReference type="ARBA" id="ARBA00022574"/>
    </source>
</evidence>
<reference evidence="6" key="2">
    <citation type="journal article" date="2022" name="Microbiol. Resour. Announc.">
        <title>Metagenome Sequencing to Explore Phylogenomics of Terrestrial Cyanobacteria.</title>
        <authorList>
            <person name="Ward R.D."/>
            <person name="Stajich J.E."/>
            <person name="Johansen J.R."/>
            <person name="Huntemann M."/>
            <person name="Clum A."/>
            <person name="Foster B."/>
            <person name="Foster B."/>
            <person name="Roux S."/>
            <person name="Palaniappan K."/>
            <person name="Varghese N."/>
            <person name="Mukherjee S."/>
            <person name="Reddy T.B.K."/>
            <person name="Daum C."/>
            <person name="Copeland A."/>
            <person name="Chen I.A."/>
            <person name="Ivanova N.N."/>
            <person name="Kyrpides N.C."/>
            <person name="Shapiro N."/>
            <person name="Eloe-Fadrosh E.A."/>
            <person name="Pietrasiak N."/>
        </authorList>
    </citation>
    <scope>NUCLEOTIDE SEQUENCE</scope>
    <source>
        <strain evidence="6">GSE-TBD4-15B</strain>
    </source>
</reference>
<dbReference type="SUPFAM" id="SSF52540">
    <property type="entry name" value="P-loop containing nucleoside triphosphate hydrolases"/>
    <property type="match status" value="1"/>
</dbReference>
<dbReference type="InterPro" id="IPR027417">
    <property type="entry name" value="P-loop_NTPase"/>
</dbReference>
<dbReference type="InterPro" id="IPR036322">
    <property type="entry name" value="WD40_repeat_dom_sf"/>
</dbReference>
<keyword evidence="1 3" id="KW-0853">WD repeat</keyword>
<dbReference type="GO" id="GO:0043531">
    <property type="term" value="F:ADP binding"/>
    <property type="evidence" value="ECO:0007669"/>
    <property type="project" value="InterPro"/>
</dbReference>
<dbReference type="Gene3D" id="3.40.50.300">
    <property type="entry name" value="P-loop containing nucleotide triphosphate hydrolases"/>
    <property type="match status" value="1"/>
</dbReference>
<dbReference type="InterPro" id="IPR020472">
    <property type="entry name" value="WD40_PAC1"/>
</dbReference>
<gene>
    <name evidence="6" type="ORF">KME07_09325</name>
</gene>
<dbReference type="Gene3D" id="2.160.20.80">
    <property type="entry name" value="E3 ubiquitin-protein ligase SopA"/>
    <property type="match status" value="1"/>
</dbReference>
<dbReference type="PRINTS" id="PR00320">
    <property type="entry name" value="GPROTEINBRPT"/>
</dbReference>
<evidence type="ECO:0000313" key="6">
    <source>
        <dbReference type="EMBL" id="MBW4465625.1"/>
    </source>
</evidence>
<dbReference type="Pfam" id="PF00400">
    <property type="entry name" value="WD40"/>
    <property type="match status" value="13"/>
</dbReference>
<feature type="repeat" description="WD" evidence="3">
    <location>
        <begin position="1158"/>
        <end position="1206"/>
    </location>
</feature>
<dbReference type="InterPro" id="IPR015943">
    <property type="entry name" value="WD40/YVTN_repeat-like_dom_sf"/>
</dbReference>
<dbReference type="CDD" id="cd00200">
    <property type="entry name" value="WD40"/>
    <property type="match status" value="2"/>
</dbReference>
<dbReference type="Proteomes" id="UP000707356">
    <property type="component" value="Unassembled WGS sequence"/>
</dbReference>
<dbReference type="PROSITE" id="PS50294">
    <property type="entry name" value="WD_REPEATS_REGION"/>
    <property type="match status" value="8"/>
</dbReference>
<dbReference type="Pfam" id="PF00931">
    <property type="entry name" value="NB-ARC"/>
    <property type="match status" value="1"/>
</dbReference>
<protein>
    <submittedName>
        <fullName evidence="6">NACHT domain-containing protein</fullName>
    </submittedName>
</protein>
<feature type="repeat" description="WD" evidence="3">
    <location>
        <begin position="654"/>
        <end position="695"/>
    </location>
</feature>
<name>A0A951PAP0_9CYAN</name>
<organism evidence="6 7">
    <name type="scientific">Pegethrix bostrychoides GSE-TBD4-15B</name>
    <dbReference type="NCBI Taxonomy" id="2839662"/>
    <lineage>
        <taxon>Bacteria</taxon>
        <taxon>Bacillati</taxon>
        <taxon>Cyanobacteriota</taxon>
        <taxon>Cyanophyceae</taxon>
        <taxon>Oculatellales</taxon>
        <taxon>Oculatellaceae</taxon>
        <taxon>Pegethrix</taxon>
    </lineage>
</organism>
<feature type="domain" description="vWA-MoxR associated protein N-terminal HTH" evidence="5">
    <location>
        <begin position="1"/>
        <end position="81"/>
    </location>
</feature>
<feature type="repeat" description="WD" evidence="3">
    <location>
        <begin position="907"/>
        <end position="948"/>
    </location>
</feature>
<dbReference type="SUPFAM" id="SSF141571">
    <property type="entry name" value="Pentapeptide repeat-like"/>
    <property type="match status" value="1"/>
</dbReference>
<feature type="domain" description="NB-ARC" evidence="4">
    <location>
        <begin position="163"/>
        <end position="267"/>
    </location>
</feature>
<feature type="repeat" description="WD" evidence="3">
    <location>
        <begin position="1116"/>
        <end position="1157"/>
    </location>
</feature>
<dbReference type="PANTHER" id="PTHR22847:SF637">
    <property type="entry name" value="WD REPEAT DOMAIN 5B"/>
    <property type="match status" value="1"/>
</dbReference>
<feature type="repeat" description="WD" evidence="3">
    <location>
        <begin position="696"/>
        <end position="737"/>
    </location>
</feature>
<dbReference type="InterPro" id="IPR019775">
    <property type="entry name" value="WD40_repeat_CS"/>
</dbReference>
<feature type="repeat" description="WD" evidence="3">
    <location>
        <begin position="948"/>
        <end position="989"/>
    </location>
</feature>
<feature type="repeat" description="WD" evidence="3">
    <location>
        <begin position="782"/>
        <end position="822"/>
    </location>
</feature>
<keyword evidence="2" id="KW-0677">Repeat</keyword>
<dbReference type="InterPro" id="IPR058651">
    <property type="entry name" value="HTH_VMAP-M9"/>
</dbReference>
<evidence type="ECO:0000259" key="4">
    <source>
        <dbReference type="Pfam" id="PF00931"/>
    </source>
</evidence>
<feature type="repeat" description="WD" evidence="3">
    <location>
        <begin position="622"/>
        <end position="653"/>
    </location>
</feature>
<evidence type="ECO:0000313" key="7">
    <source>
        <dbReference type="Proteomes" id="UP000707356"/>
    </source>
</evidence>
<dbReference type="PROSITE" id="PS50082">
    <property type="entry name" value="WD_REPEATS_2"/>
    <property type="match status" value="13"/>
</dbReference>
<dbReference type="InterPro" id="IPR001646">
    <property type="entry name" value="5peptide_repeat"/>
</dbReference>
<evidence type="ECO:0000256" key="3">
    <source>
        <dbReference type="PROSITE-ProRule" id="PRU00221"/>
    </source>
</evidence>
<dbReference type="SUPFAM" id="SSF50978">
    <property type="entry name" value="WD40 repeat-like"/>
    <property type="match status" value="3"/>
</dbReference>
<dbReference type="PANTHER" id="PTHR22847">
    <property type="entry name" value="WD40 REPEAT PROTEIN"/>
    <property type="match status" value="1"/>
</dbReference>
<dbReference type="AlphaFoldDB" id="A0A951PAP0"/>
<sequence>MNIEEALRIIDTVLGSKGLNNVQEFVLRQSWQNRSYAKMAAESRYDETYLKYVGFKLWKLLSEAMQQEITKGNLQASVERHARTLAQPVTTPGDPTCSLTDLVPEAESPETLNQANLHVESALSDSATTATIATLEKALSQPQQDWGEAIDVSQFCGRSDEQTQLKHWIVQDRCRLIGVLGMGGIGKSTLSVQVAEQLSQADLNSFDFLIWRSLRNAPPPEELLVDLIQVLSNQQETAVTLPPGVNGRLTRLLHYLRQARCLIILDNLETVFESGERVGRYRKGYEGYGELLRQVGEFRHQSCLLITSREKPKEIALSDGNQSPIRSLLLAGLDIKDGRAMIQQRSMLDAPDVDWQRLVEHYAGNPLALKIVSAAIEDLFDGRISRFLEYMQRQKGALIFDDIRDLLAHQFERLSQTEQEVMYWLAINREFVSLNELQSDLTSTPAKQTLLEALRSLGRRSLIEIKAGHYTQQPVVMEYVTERLVQQVEQEVSLFNISTSISTLFFNHYALIKAQSADYIRATQVRLILTPLIDRLLSNGKPWLEQRLQELLATSRHQPGYAAGNSLNLLRQMSVDLSGYDFSGCYIWQADLQDVTLHRVNFAGADLSRSVFAETFGVAIIVALSPDNMLLATGGNNRTVCLWQIATGQKLFSLSGHTGWICAVIFSPDGKLLASSSMDQTIRLWDTQTGDCLQVLVGHTDVIWSLAFSPDGQWLASGSDDYTIKIWQTATGESVQTLREHTDQVKVVASATLSGRQIFASGSDDCTIKIWDAATGECLDTLPEQPVLVKALAISPHGLLASGGADCQFQLWDLTIGRRLSTSIQCHYPILSLRFNPSGDRMLSAGANESVQIWNVQTGQCLKALSGHSSGVFSADWSRDGQTIAVSEFNSTLKIWNTQTGHCTRILKGHHYAIASVAWSVDGQAIAVGDAAGQIRLWNMATETSVAIGKHDNWVWALDFSPDGKSLASGCFDCTVKLWDLETKQSVILPLPAQMVTCVAFTSSGQYLAVGYYQQGKILIYDRVAKTVAQTLQLEKAGIWSLAISPDDRYLVCSGEDAMVVLWDLQAGKCLYTCEGHISQVHCTAFSPTGNCFATGSYDHRIKLWDRATGDCLTTLMGHAGQVFCVKFSPDGEWLVSGSSDGVIKVWHVETGICKLTLCGHADGVSGIAFNSVLVNAETKLQQLTSGGRDEMLKIWDLSTGECLKTLRACRIYENMNIIGATGLTDAQRLSLQSLGAVEETPI</sequence>
<feature type="repeat" description="WD" evidence="3">
    <location>
        <begin position="1074"/>
        <end position="1115"/>
    </location>
</feature>
<dbReference type="PROSITE" id="PS00678">
    <property type="entry name" value="WD_REPEATS_1"/>
    <property type="match status" value="4"/>
</dbReference>
<feature type="repeat" description="WD" evidence="3">
    <location>
        <begin position="865"/>
        <end position="906"/>
    </location>
</feature>
<dbReference type="Gene3D" id="2.130.10.10">
    <property type="entry name" value="YVTN repeat-like/Quinoprotein amine dehydrogenase"/>
    <property type="match status" value="6"/>
</dbReference>
<proteinExistence type="predicted"/>
<reference evidence="6" key="1">
    <citation type="submission" date="2021-05" db="EMBL/GenBank/DDBJ databases">
        <authorList>
            <person name="Pietrasiak N."/>
            <person name="Ward R."/>
            <person name="Stajich J.E."/>
            <person name="Kurbessoian T."/>
        </authorList>
    </citation>
    <scope>NUCLEOTIDE SEQUENCE</scope>
    <source>
        <strain evidence="6">GSE-TBD4-15B</strain>
    </source>
</reference>
<dbReference type="InterPro" id="IPR002182">
    <property type="entry name" value="NB-ARC"/>
</dbReference>
<feature type="repeat" description="WD" evidence="3">
    <location>
        <begin position="738"/>
        <end position="781"/>
    </location>
</feature>
<dbReference type="Pfam" id="PF00805">
    <property type="entry name" value="Pentapeptide"/>
    <property type="match status" value="1"/>
</dbReference>
<dbReference type="Pfam" id="PF26355">
    <property type="entry name" value="HTH_VMAP-M9"/>
    <property type="match status" value="1"/>
</dbReference>
<evidence type="ECO:0000259" key="5">
    <source>
        <dbReference type="Pfam" id="PF26355"/>
    </source>
</evidence>
<comment type="caution">
    <text evidence="6">The sequence shown here is derived from an EMBL/GenBank/DDBJ whole genome shotgun (WGS) entry which is preliminary data.</text>
</comment>